<keyword evidence="1" id="KW-1133">Transmembrane helix</keyword>
<evidence type="ECO:0000256" key="1">
    <source>
        <dbReference type="SAM" id="Phobius"/>
    </source>
</evidence>
<comment type="caution">
    <text evidence="2">The sequence shown here is derived from an EMBL/GenBank/DDBJ whole genome shotgun (WGS) entry which is preliminary data.</text>
</comment>
<accession>A0ABV7L6X2</accession>
<name>A0ABV7L6X2_9PROT</name>
<keyword evidence="1" id="KW-0812">Transmembrane</keyword>
<keyword evidence="1" id="KW-0472">Membrane</keyword>
<dbReference type="Proteomes" id="UP001595528">
    <property type="component" value="Unassembled WGS sequence"/>
</dbReference>
<dbReference type="EMBL" id="JBHRTR010000045">
    <property type="protein sequence ID" value="MFC3230403.1"/>
    <property type="molecule type" value="Genomic_DNA"/>
</dbReference>
<gene>
    <name evidence="2" type="ORF">ACFOGJ_24350</name>
</gene>
<keyword evidence="3" id="KW-1185">Reference proteome</keyword>
<sequence>MAKALIPAIQDMMDRQTQTLREELDRKLALAKLQIMLATFIFVAGAALIRYLTG</sequence>
<evidence type="ECO:0008006" key="4">
    <source>
        <dbReference type="Google" id="ProtNLM"/>
    </source>
</evidence>
<protein>
    <recommendedName>
        <fullName evidence="4">Phage holin family protein</fullName>
    </recommendedName>
</protein>
<evidence type="ECO:0000313" key="2">
    <source>
        <dbReference type="EMBL" id="MFC3230403.1"/>
    </source>
</evidence>
<organism evidence="2 3">
    <name type="scientific">Marinibaculum pumilum</name>
    <dbReference type="NCBI Taxonomy" id="1766165"/>
    <lineage>
        <taxon>Bacteria</taxon>
        <taxon>Pseudomonadati</taxon>
        <taxon>Pseudomonadota</taxon>
        <taxon>Alphaproteobacteria</taxon>
        <taxon>Rhodospirillales</taxon>
        <taxon>Rhodospirillaceae</taxon>
        <taxon>Marinibaculum</taxon>
    </lineage>
</organism>
<feature type="transmembrane region" description="Helical" evidence="1">
    <location>
        <begin position="33"/>
        <end position="52"/>
    </location>
</feature>
<reference evidence="3" key="1">
    <citation type="journal article" date="2019" name="Int. J. Syst. Evol. Microbiol.">
        <title>The Global Catalogue of Microorganisms (GCM) 10K type strain sequencing project: providing services to taxonomists for standard genome sequencing and annotation.</title>
        <authorList>
            <consortium name="The Broad Institute Genomics Platform"/>
            <consortium name="The Broad Institute Genome Sequencing Center for Infectious Disease"/>
            <person name="Wu L."/>
            <person name="Ma J."/>
        </authorList>
    </citation>
    <scope>NUCLEOTIDE SEQUENCE [LARGE SCALE GENOMIC DNA]</scope>
    <source>
        <strain evidence="3">KCTC 42964</strain>
    </source>
</reference>
<evidence type="ECO:0000313" key="3">
    <source>
        <dbReference type="Proteomes" id="UP001595528"/>
    </source>
</evidence>
<proteinExistence type="predicted"/>
<dbReference type="RefSeq" id="WP_379905548.1">
    <property type="nucleotide sequence ID" value="NZ_JBHRTR010000045.1"/>
</dbReference>